<proteinExistence type="predicted"/>
<organism evidence="2 3">
    <name type="scientific">Maricaulis salignorans</name>
    <dbReference type="NCBI Taxonomy" id="144026"/>
    <lineage>
        <taxon>Bacteria</taxon>
        <taxon>Pseudomonadati</taxon>
        <taxon>Pseudomonadota</taxon>
        <taxon>Alphaproteobacteria</taxon>
        <taxon>Maricaulales</taxon>
        <taxon>Maricaulaceae</taxon>
        <taxon>Maricaulis</taxon>
    </lineage>
</organism>
<sequence length="86" mass="9107">MSTILSNKLLLGLVAIVLIALTAFLVLGYGDLPAIHMSSHGWFALGLGVVFSIILGAVLSAVLIIGRRRGFDESAHEAVIDHDPEL</sequence>
<dbReference type="EMBL" id="FNHG01000002">
    <property type="protein sequence ID" value="SDL78527.1"/>
    <property type="molecule type" value="Genomic_DNA"/>
</dbReference>
<keyword evidence="1" id="KW-0812">Transmembrane</keyword>
<dbReference type="OrthoDB" id="7632567at2"/>
<feature type="transmembrane region" description="Helical" evidence="1">
    <location>
        <begin position="42"/>
        <end position="65"/>
    </location>
</feature>
<dbReference type="AlphaFoldDB" id="A0A1G9MX76"/>
<dbReference type="Proteomes" id="UP000199759">
    <property type="component" value="Unassembled WGS sequence"/>
</dbReference>
<feature type="transmembrane region" description="Helical" evidence="1">
    <location>
        <begin position="9"/>
        <end position="30"/>
    </location>
</feature>
<reference evidence="2 3" key="1">
    <citation type="submission" date="2016-10" db="EMBL/GenBank/DDBJ databases">
        <authorList>
            <person name="de Groot N.N."/>
        </authorList>
    </citation>
    <scope>NUCLEOTIDE SEQUENCE [LARGE SCALE GENOMIC DNA]</scope>
    <source>
        <strain evidence="2 3">DSM 16077</strain>
    </source>
</reference>
<evidence type="ECO:0008006" key="4">
    <source>
        <dbReference type="Google" id="ProtNLM"/>
    </source>
</evidence>
<keyword evidence="1" id="KW-0472">Membrane</keyword>
<accession>A0A1G9MX76</accession>
<keyword evidence="1" id="KW-1133">Transmembrane helix</keyword>
<gene>
    <name evidence="2" type="ORF">SAMN04488568_102135</name>
</gene>
<name>A0A1G9MX76_9PROT</name>
<dbReference type="RefSeq" id="WP_091766235.1">
    <property type="nucleotide sequence ID" value="NZ_FNHG01000002.1"/>
</dbReference>
<protein>
    <recommendedName>
        <fullName evidence="4">Lipopolysaccharide assembly protein A domain-containing protein</fullName>
    </recommendedName>
</protein>
<keyword evidence="3" id="KW-1185">Reference proteome</keyword>
<evidence type="ECO:0000256" key="1">
    <source>
        <dbReference type="SAM" id="Phobius"/>
    </source>
</evidence>
<evidence type="ECO:0000313" key="3">
    <source>
        <dbReference type="Proteomes" id="UP000199759"/>
    </source>
</evidence>
<evidence type="ECO:0000313" key="2">
    <source>
        <dbReference type="EMBL" id="SDL78527.1"/>
    </source>
</evidence>